<proteinExistence type="inferred from homology"/>
<evidence type="ECO:0000313" key="13">
    <source>
        <dbReference type="EMBL" id="OGG58804.1"/>
    </source>
</evidence>
<dbReference type="GO" id="GO:0004452">
    <property type="term" value="F:isopentenyl-diphosphate delta-isomerase activity"/>
    <property type="evidence" value="ECO:0007669"/>
    <property type="project" value="UniProtKB-UniRule"/>
</dbReference>
<name>A0A1F6DBK4_9BACT</name>
<dbReference type="NCBIfam" id="TIGR02150">
    <property type="entry name" value="IPP_isom_1"/>
    <property type="match status" value="1"/>
</dbReference>
<evidence type="ECO:0000256" key="2">
    <source>
        <dbReference type="ARBA" id="ARBA00007579"/>
    </source>
</evidence>
<dbReference type="Gene3D" id="3.90.79.10">
    <property type="entry name" value="Nucleoside Triphosphate Pyrophosphohydrolase"/>
    <property type="match status" value="1"/>
</dbReference>
<comment type="pathway">
    <text evidence="1">Isoprenoid biosynthesis; dimethylallyl diphosphate biosynthesis; dimethylallyl diphosphate from isopentenyl diphosphate: step 1/1.</text>
</comment>
<dbReference type="NCBIfam" id="NF002995">
    <property type="entry name" value="PRK03759.1"/>
    <property type="match status" value="1"/>
</dbReference>
<keyword evidence="5" id="KW-0479">Metal-binding</keyword>
<comment type="similarity">
    <text evidence="2">Belongs to the IPP isomerase type 1 family.</text>
</comment>
<dbReference type="PROSITE" id="PS51462">
    <property type="entry name" value="NUDIX"/>
    <property type="match status" value="1"/>
</dbReference>
<dbReference type="PIRSF" id="PIRSF018427">
    <property type="entry name" value="Isopntndiph_ism"/>
    <property type="match status" value="1"/>
</dbReference>
<dbReference type="InterPro" id="IPR056375">
    <property type="entry name" value="Idi_bact"/>
</dbReference>
<dbReference type="Pfam" id="PF00293">
    <property type="entry name" value="NUDIX"/>
    <property type="match status" value="1"/>
</dbReference>
<dbReference type="GO" id="GO:0005737">
    <property type="term" value="C:cytoplasm"/>
    <property type="evidence" value="ECO:0007669"/>
    <property type="project" value="TreeGrafter"/>
</dbReference>
<evidence type="ECO:0000259" key="12">
    <source>
        <dbReference type="PROSITE" id="PS51462"/>
    </source>
</evidence>
<dbReference type="SUPFAM" id="SSF55811">
    <property type="entry name" value="Nudix"/>
    <property type="match status" value="1"/>
</dbReference>
<comment type="caution">
    <text evidence="13">The sequence shown here is derived from an EMBL/GenBank/DDBJ whole genome shotgun (WGS) entry which is preliminary data.</text>
</comment>
<dbReference type="HAMAP" id="MF_00202">
    <property type="entry name" value="Idi"/>
    <property type="match status" value="1"/>
</dbReference>
<dbReference type="EMBL" id="MFLD01000034">
    <property type="protein sequence ID" value="OGG58804.1"/>
    <property type="molecule type" value="Genomic_DNA"/>
</dbReference>
<dbReference type="PANTHER" id="PTHR10885:SF0">
    <property type="entry name" value="ISOPENTENYL-DIPHOSPHATE DELTA-ISOMERASE"/>
    <property type="match status" value="1"/>
</dbReference>
<evidence type="ECO:0000256" key="10">
    <source>
        <dbReference type="NCBIfam" id="TIGR02150"/>
    </source>
</evidence>
<dbReference type="EC" id="5.3.3.2" evidence="3 10"/>
<feature type="active site" evidence="11">
    <location>
        <position position="66"/>
    </location>
</feature>
<keyword evidence="4" id="KW-0963">Cytoplasm</keyword>
<dbReference type="AlphaFoldDB" id="A0A1F6DBK4"/>
<dbReference type="GO" id="GO:0050992">
    <property type="term" value="P:dimethylallyl diphosphate biosynthetic process"/>
    <property type="evidence" value="ECO:0007669"/>
    <property type="project" value="UniProtKB-UniPathway"/>
</dbReference>
<dbReference type="UniPathway" id="UPA00059">
    <property type="reaction ID" value="UER00104"/>
</dbReference>
<dbReference type="Proteomes" id="UP000178042">
    <property type="component" value="Unassembled WGS sequence"/>
</dbReference>
<dbReference type="CDD" id="cd02885">
    <property type="entry name" value="NUDIX_IPP_Isomerase"/>
    <property type="match status" value="1"/>
</dbReference>
<evidence type="ECO:0000256" key="1">
    <source>
        <dbReference type="ARBA" id="ARBA00004826"/>
    </source>
</evidence>
<dbReference type="InterPro" id="IPR000086">
    <property type="entry name" value="NUDIX_hydrolase_dom"/>
</dbReference>
<evidence type="ECO:0000256" key="7">
    <source>
        <dbReference type="ARBA" id="ARBA00023211"/>
    </source>
</evidence>
<sequence length="171" mass="19458">MAQVILVNKKGEKIGVSDVMEAHIGEGKLHKGFSVYVFRNKRAELLIQRRSPKKMLWPMFWANTCCSHPINKETPCEAGMRRLKEELGFTCELTEGPSFVYRAEDPNGKGVEHEYLTLLIGDVEDIKVVPNPDEVAEYKWANVNQLIDDMKSIPSLYAPWLKLGLPKILET</sequence>
<dbReference type="PANTHER" id="PTHR10885">
    <property type="entry name" value="ISOPENTENYL-DIPHOSPHATE DELTA-ISOMERASE"/>
    <property type="match status" value="1"/>
</dbReference>
<gene>
    <name evidence="13" type="ORF">A3C86_02255</name>
</gene>
<evidence type="ECO:0000256" key="9">
    <source>
        <dbReference type="ARBA" id="ARBA00023235"/>
    </source>
</evidence>
<dbReference type="GO" id="GO:0046872">
    <property type="term" value="F:metal ion binding"/>
    <property type="evidence" value="ECO:0007669"/>
    <property type="project" value="UniProtKB-KW"/>
</dbReference>
<keyword evidence="7" id="KW-0464">Manganese</keyword>
<reference evidence="13 14" key="1">
    <citation type="journal article" date="2016" name="Nat. Commun.">
        <title>Thousands of microbial genomes shed light on interconnected biogeochemical processes in an aquifer system.</title>
        <authorList>
            <person name="Anantharaman K."/>
            <person name="Brown C.T."/>
            <person name="Hug L.A."/>
            <person name="Sharon I."/>
            <person name="Castelle C.J."/>
            <person name="Probst A.J."/>
            <person name="Thomas B.C."/>
            <person name="Singh A."/>
            <person name="Wilkins M.J."/>
            <person name="Karaoz U."/>
            <person name="Brodie E.L."/>
            <person name="Williams K.H."/>
            <person name="Hubbard S.S."/>
            <person name="Banfield J.F."/>
        </authorList>
    </citation>
    <scope>NUCLEOTIDE SEQUENCE [LARGE SCALE GENOMIC DNA]</scope>
</reference>
<dbReference type="InterPro" id="IPR011876">
    <property type="entry name" value="IsopentenylPP_isomerase_typ1"/>
</dbReference>
<keyword evidence="6" id="KW-0460">Magnesium</keyword>
<accession>A0A1F6DBK4</accession>
<keyword evidence="9 13" id="KW-0413">Isomerase</keyword>
<evidence type="ECO:0000256" key="6">
    <source>
        <dbReference type="ARBA" id="ARBA00022842"/>
    </source>
</evidence>
<dbReference type="InterPro" id="IPR015797">
    <property type="entry name" value="NUDIX_hydrolase-like_dom_sf"/>
</dbReference>
<evidence type="ECO:0000256" key="3">
    <source>
        <dbReference type="ARBA" id="ARBA00012057"/>
    </source>
</evidence>
<organism evidence="13 14">
    <name type="scientific">Candidatus Kaiserbacteria bacterium RIFCSPHIGHO2_02_FULL_49_16</name>
    <dbReference type="NCBI Taxonomy" id="1798490"/>
    <lineage>
        <taxon>Bacteria</taxon>
        <taxon>Candidatus Kaiseribacteriota</taxon>
    </lineage>
</organism>
<evidence type="ECO:0000256" key="11">
    <source>
        <dbReference type="PIRSR" id="PIRSR018427-1"/>
    </source>
</evidence>
<feature type="active site" evidence="11">
    <location>
        <position position="114"/>
    </location>
</feature>
<evidence type="ECO:0000256" key="5">
    <source>
        <dbReference type="ARBA" id="ARBA00022723"/>
    </source>
</evidence>
<protein>
    <recommendedName>
        <fullName evidence="3 10">Isopentenyl-diphosphate delta-isomerase</fullName>
        <ecNumber evidence="3 10">5.3.3.2</ecNumber>
    </recommendedName>
</protein>
<evidence type="ECO:0000256" key="8">
    <source>
        <dbReference type="ARBA" id="ARBA00023229"/>
    </source>
</evidence>
<evidence type="ECO:0000256" key="4">
    <source>
        <dbReference type="ARBA" id="ARBA00022490"/>
    </source>
</evidence>
<keyword evidence="8" id="KW-0414">Isoprene biosynthesis</keyword>
<evidence type="ECO:0000313" key="14">
    <source>
        <dbReference type="Proteomes" id="UP000178042"/>
    </source>
</evidence>
<feature type="domain" description="Nudix hydrolase" evidence="12">
    <location>
        <begin position="28"/>
        <end position="163"/>
    </location>
</feature>
<dbReference type="GO" id="GO:0009240">
    <property type="term" value="P:isopentenyl diphosphate biosynthetic process"/>
    <property type="evidence" value="ECO:0007669"/>
    <property type="project" value="TreeGrafter"/>
</dbReference>